<evidence type="ECO:0000313" key="8">
    <source>
        <dbReference type="Proteomes" id="UP001597467"/>
    </source>
</evidence>
<dbReference type="Proteomes" id="UP001597467">
    <property type="component" value="Unassembled WGS sequence"/>
</dbReference>
<dbReference type="Gene3D" id="1.50.10.100">
    <property type="entry name" value="Chondroitin AC/alginate lyase"/>
    <property type="match status" value="1"/>
</dbReference>
<feature type="domain" description="Alginate lyase" evidence="5">
    <location>
        <begin position="106"/>
        <end position="335"/>
    </location>
</feature>
<dbReference type="SUPFAM" id="SSF48230">
    <property type="entry name" value="Chondroitin AC/alginate lyase"/>
    <property type="match status" value="1"/>
</dbReference>
<dbReference type="Gene3D" id="2.70.98.70">
    <property type="match status" value="1"/>
</dbReference>
<evidence type="ECO:0000256" key="1">
    <source>
        <dbReference type="ARBA" id="ARBA00004418"/>
    </source>
</evidence>
<dbReference type="Pfam" id="PF05426">
    <property type="entry name" value="Alginate_lyase"/>
    <property type="match status" value="1"/>
</dbReference>
<keyword evidence="2" id="KW-0732">Signal</keyword>
<name>A0ABW5K167_9FLAO</name>
<dbReference type="PANTHER" id="PTHR39210">
    <property type="entry name" value="HEPARIN-SULFATE LYASE"/>
    <property type="match status" value="1"/>
</dbReference>
<dbReference type="InterPro" id="IPR008397">
    <property type="entry name" value="Alginate_lyase_dom"/>
</dbReference>
<evidence type="ECO:0000256" key="2">
    <source>
        <dbReference type="ARBA" id="ARBA00022729"/>
    </source>
</evidence>
<sequence>MKLKNNRILKLATVALVLTIVSCKEESKSVSVTNSKQTGSHPNLILTQESVAEIKSQLGNVPVFDATLAATQKDVDLAIQEGIDVPVPKDMAGGYTHSQHTANYKNMQKAGVLFQLLEDEKYAIYVRDMLLEYAKLYPTLGRHPQERSYARGKFFWQCLNDSNWLTYTSQAYDCIYDWLPKEQSDYLNKNLFRPYADFLSIETPKYFNRIHNHSTWGNVSVGMIGLVMDDEELVNRALYGLKDLDIDTNAIDNDGGYIYDKDGKAGFLANLDSPFSPDGFYTEGPYYQRYAMYPFMIFAEALQNKKPELKIFEYKDAVLLKAVDALINLTDADGEFFPLNDGQKGMSYYTASLVSVVDISYYHGNKKPELLSVAKAQNAVQLNASGLAVAIGLRDGKEKPFLKKSIELSDGANGDEGAVGILRYNDSNNTMALVMKYTGQGLSHGHYDKLSFSLYENGEEVLQDYGLSRFVNVEQKNGGGYLKENKTFAKQTIAHNTVTQNETSHFNNDFEIGSNNHSEKYLFDASNPEVQIMSATETNAYPGTNFHRTMLLVKDATVDIPYVIDLFKVTSEKPNQYDLPYYYFGQIIATSFKTEAPKSLTPLGTKNGYHHLWKETQSQAKADNIQFTWLNNRKFYSITAATTNEDAIILARIGANDPEFNLRRDPSIILRKKNTKATVFASIIESHGDYNPISEKANNAYSSFKSIKVLLDNKKYTALELQLKSGVSKVLILANNNASKEAKHTLKINDKNYEWSGSYYFK</sequence>
<proteinExistence type="predicted"/>
<reference evidence="8" key="1">
    <citation type="journal article" date="2019" name="Int. J. Syst. Evol. Microbiol.">
        <title>The Global Catalogue of Microorganisms (GCM) 10K type strain sequencing project: providing services to taxonomists for standard genome sequencing and annotation.</title>
        <authorList>
            <consortium name="The Broad Institute Genomics Platform"/>
            <consortium name="The Broad Institute Genome Sequencing Center for Infectious Disease"/>
            <person name="Wu L."/>
            <person name="Ma J."/>
        </authorList>
    </citation>
    <scope>NUCLEOTIDE SEQUENCE [LARGE SCALE GENOMIC DNA]</scope>
    <source>
        <strain evidence="8">KCTC 42808</strain>
    </source>
</reference>
<organism evidence="7 8">
    <name type="scientific">Lacinutrix gracilariae</name>
    <dbReference type="NCBI Taxonomy" id="1747198"/>
    <lineage>
        <taxon>Bacteria</taxon>
        <taxon>Pseudomonadati</taxon>
        <taxon>Bacteroidota</taxon>
        <taxon>Flavobacteriia</taxon>
        <taxon>Flavobacteriales</taxon>
        <taxon>Flavobacteriaceae</taxon>
        <taxon>Lacinutrix</taxon>
    </lineage>
</organism>
<dbReference type="InterPro" id="IPR008929">
    <property type="entry name" value="Chondroitin_lyas"/>
</dbReference>
<evidence type="ECO:0000259" key="5">
    <source>
        <dbReference type="Pfam" id="PF05426"/>
    </source>
</evidence>
<comment type="subcellular location">
    <subcellularLocation>
        <location evidence="1">Periplasm</location>
    </subcellularLocation>
</comment>
<evidence type="ECO:0000256" key="3">
    <source>
        <dbReference type="ARBA" id="ARBA00022764"/>
    </source>
</evidence>
<gene>
    <name evidence="7" type="ORF">ACFSSB_10300</name>
</gene>
<comment type="caution">
    <text evidence="7">The sequence shown here is derived from an EMBL/GenBank/DDBJ whole genome shotgun (WGS) entry which is preliminary data.</text>
</comment>
<dbReference type="InterPro" id="IPR012480">
    <property type="entry name" value="Hepar_II_III_C"/>
</dbReference>
<feature type="domain" description="Heparinase II/III-like C-terminal" evidence="6">
    <location>
        <begin position="414"/>
        <end position="669"/>
    </location>
</feature>
<dbReference type="Pfam" id="PF07940">
    <property type="entry name" value="Hepar_II_III_C"/>
    <property type="match status" value="1"/>
</dbReference>
<keyword evidence="3" id="KW-0574">Periplasm</keyword>
<keyword evidence="4" id="KW-0456">Lyase</keyword>
<evidence type="ECO:0000259" key="6">
    <source>
        <dbReference type="Pfam" id="PF07940"/>
    </source>
</evidence>
<accession>A0ABW5K167</accession>
<dbReference type="PROSITE" id="PS51257">
    <property type="entry name" value="PROKAR_LIPOPROTEIN"/>
    <property type="match status" value="1"/>
</dbReference>
<dbReference type="RefSeq" id="WP_379903860.1">
    <property type="nucleotide sequence ID" value="NZ_JBHULM010000011.1"/>
</dbReference>
<dbReference type="EMBL" id="JBHULM010000011">
    <property type="protein sequence ID" value="MFD2542707.1"/>
    <property type="molecule type" value="Genomic_DNA"/>
</dbReference>
<evidence type="ECO:0000256" key="4">
    <source>
        <dbReference type="ARBA" id="ARBA00023239"/>
    </source>
</evidence>
<dbReference type="PANTHER" id="PTHR39210:SF1">
    <property type="entry name" value="HEPARIN-SULFATE LYASE"/>
    <property type="match status" value="1"/>
</dbReference>
<evidence type="ECO:0000313" key="7">
    <source>
        <dbReference type="EMBL" id="MFD2542707.1"/>
    </source>
</evidence>
<protein>
    <submittedName>
        <fullName evidence="7">Heparinase II/III family protein</fullName>
    </submittedName>
</protein>
<keyword evidence="8" id="KW-1185">Reference proteome</keyword>